<accession>A0A8J7JH13</accession>
<evidence type="ECO:0000256" key="1">
    <source>
        <dbReference type="ARBA" id="ARBA00001947"/>
    </source>
</evidence>
<evidence type="ECO:0000256" key="6">
    <source>
        <dbReference type="ARBA" id="ARBA00023049"/>
    </source>
</evidence>
<feature type="chain" id="PRO_5035319873" evidence="9">
    <location>
        <begin position="24"/>
        <end position="405"/>
    </location>
</feature>
<dbReference type="InterPro" id="IPR016047">
    <property type="entry name" value="M23ase_b-sheet_dom"/>
</dbReference>
<dbReference type="GO" id="GO:0046872">
    <property type="term" value="F:metal ion binding"/>
    <property type="evidence" value="ECO:0007669"/>
    <property type="project" value="UniProtKB-KW"/>
</dbReference>
<name>A0A8J7JH13_9BACT</name>
<dbReference type="GO" id="GO:0006508">
    <property type="term" value="P:proteolysis"/>
    <property type="evidence" value="ECO:0007669"/>
    <property type="project" value="UniProtKB-KW"/>
</dbReference>
<comment type="cofactor">
    <cofactor evidence="1">
        <name>Zn(2+)</name>
        <dbReference type="ChEBI" id="CHEBI:29105"/>
    </cofactor>
</comment>
<evidence type="ECO:0000256" key="8">
    <source>
        <dbReference type="SAM" id="MobiDB-lite"/>
    </source>
</evidence>
<evidence type="ECO:0000256" key="7">
    <source>
        <dbReference type="SAM" id="Coils"/>
    </source>
</evidence>
<dbReference type="Gene3D" id="6.10.250.3150">
    <property type="match status" value="1"/>
</dbReference>
<evidence type="ECO:0000256" key="3">
    <source>
        <dbReference type="ARBA" id="ARBA00022723"/>
    </source>
</evidence>
<evidence type="ECO:0000313" key="12">
    <source>
        <dbReference type="Proteomes" id="UP000636888"/>
    </source>
</evidence>
<dbReference type="SUPFAM" id="SSF51261">
    <property type="entry name" value="Duplicated hybrid motif"/>
    <property type="match status" value="1"/>
</dbReference>
<proteinExistence type="predicted"/>
<dbReference type="AlphaFoldDB" id="A0A8J7JH13"/>
<dbReference type="InterPro" id="IPR050570">
    <property type="entry name" value="Cell_wall_metabolism_enzyme"/>
</dbReference>
<keyword evidence="3" id="KW-0479">Metal-binding</keyword>
<organism evidence="11 12">
    <name type="scientific">Geomesophilobacter sediminis</name>
    <dbReference type="NCBI Taxonomy" id="2798584"/>
    <lineage>
        <taxon>Bacteria</taxon>
        <taxon>Pseudomonadati</taxon>
        <taxon>Thermodesulfobacteriota</taxon>
        <taxon>Desulfuromonadia</taxon>
        <taxon>Geobacterales</taxon>
        <taxon>Geobacteraceae</taxon>
        <taxon>Geomesophilobacter</taxon>
    </lineage>
</organism>
<feature type="domain" description="M23ase beta-sheet core" evidence="10">
    <location>
        <begin position="307"/>
        <end position="400"/>
    </location>
</feature>
<reference evidence="11" key="1">
    <citation type="submission" date="2020-12" db="EMBL/GenBank/DDBJ databases">
        <title>Geomonas sp. Red875, isolated from river sediment.</title>
        <authorList>
            <person name="Xu Z."/>
            <person name="Zhang Z."/>
            <person name="Masuda Y."/>
            <person name="Itoh H."/>
            <person name="Senoo K."/>
        </authorList>
    </citation>
    <scope>NUCLEOTIDE SEQUENCE</scope>
    <source>
        <strain evidence="11">Red875</strain>
    </source>
</reference>
<sequence length="405" mass="44950">MVLIQRITAVALLVLLAPLPALAGAKEDLQGVKKEINEKNRLLTKTKKVETQVSGEIEVMGRSLKEKQAALASLGRDLASVEQGIGRTMGEIDRVSREAEKKRAQINRRVVAAYKGGEVGNLRAYFSSESLPQMSENLRYMRSVVENDRKLFTQYRADLDQLKVLKASLEKDAQKKEGIRRNIEAKKREIEQEKSKKSTYLVKVRQDKQQYQASIKELQANARRLQTMVQKLEARARRASVPKTPKGRLAKHTPQPTRPGLNEPPTVQVPDQGLGGQKGRLSLPVRGNVVDRFGRHKHPTFESFTVSNGISIAAPAGAPIHAIYDGEVIFANYFKGYGNMVIIDHGGGFFSLYAHAASIAKRVGAKVAKNDVVASVGDLDSSKGPILYFEIRYQGKPVDPSPWFR</sequence>
<dbReference type="InterPro" id="IPR011055">
    <property type="entry name" value="Dup_hybrid_motif"/>
</dbReference>
<feature type="coiled-coil region" evidence="7">
    <location>
        <begin position="152"/>
        <end position="235"/>
    </location>
</feature>
<dbReference type="PANTHER" id="PTHR21666:SF288">
    <property type="entry name" value="CELL DIVISION PROTEIN YTFB"/>
    <property type="match status" value="1"/>
</dbReference>
<dbReference type="Proteomes" id="UP000636888">
    <property type="component" value="Unassembled WGS sequence"/>
</dbReference>
<evidence type="ECO:0000313" key="11">
    <source>
        <dbReference type="EMBL" id="MBJ6726339.1"/>
    </source>
</evidence>
<keyword evidence="5" id="KW-0862">Zinc</keyword>
<keyword evidence="9" id="KW-0732">Signal</keyword>
<comment type="caution">
    <text evidence="11">The sequence shown here is derived from an EMBL/GenBank/DDBJ whole genome shotgun (WGS) entry which is preliminary data.</text>
</comment>
<dbReference type="FunFam" id="2.70.70.10:FF:000003">
    <property type="entry name" value="Murein hydrolase activator EnvC"/>
    <property type="match status" value="1"/>
</dbReference>
<keyword evidence="2" id="KW-0645">Protease</keyword>
<dbReference type="Pfam" id="PF01551">
    <property type="entry name" value="Peptidase_M23"/>
    <property type="match status" value="1"/>
</dbReference>
<keyword evidence="4" id="KW-0378">Hydrolase</keyword>
<dbReference type="EMBL" id="JAEMHM010000013">
    <property type="protein sequence ID" value="MBJ6726339.1"/>
    <property type="molecule type" value="Genomic_DNA"/>
</dbReference>
<evidence type="ECO:0000256" key="2">
    <source>
        <dbReference type="ARBA" id="ARBA00022670"/>
    </source>
</evidence>
<keyword evidence="12" id="KW-1185">Reference proteome</keyword>
<dbReference type="PANTHER" id="PTHR21666">
    <property type="entry name" value="PEPTIDASE-RELATED"/>
    <property type="match status" value="1"/>
</dbReference>
<feature type="compositionally biased region" description="Basic residues" evidence="8">
    <location>
        <begin position="237"/>
        <end position="251"/>
    </location>
</feature>
<keyword evidence="6" id="KW-0482">Metalloprotease</keyword>
<feature type="signal peptide" evidence="9">
    <location>
        <begin position="1"/>
        <end position="23"/>
    </location>
</feature>
<dbReference type="CDD" id="cd12797">
    <property type="entry name" value="M23_peptidase"/>
    <property type="match status" value="1"/>
</dbReference>
<evidence type="ECO:0000256" key="9">
    <source>
        <dbReference type="SAM" id="SignalP"/>
    </source>
</evidence>
<gene>
    <name evidence="11" type="ORF">JFN93_16630</name>
</gene>
<evidence type="ECO:0000256" key="4">
    <source>
        <dbReference type="ARBA" id="ARBA00022801"/>
    </source>
</evidence>
<dbReference type="Gene3D" id="2.70.70.10">
    <property type="entry name" value="Glucose Permease (Domain IIA)"/>
    <property type="match status" value="1"/>
</dbReference>
<protein>
    <submittedName>
        <fullName evidence="11">Peptidoglycan DD-metalloendopeptidase family protein</fullName>
    </submittedName>
</protein>
<feature type="region of interest" description="Disordered" evidence="8">
    <location>
        <begin position="235"/>
        <end position="281"/>
    </location>
</feature>
<evidence type="ECO:0000259" key="10">
    <source>
        <dbReference type="Pfam" id="PF01551"/>
    </source>
</evidence>
<dbReference type="GO" id="GO:0004222">
    <property type="term" value="F:metalloendopeptidase activity"/>
    <property type="evidence" value="ECO:0007669"/>
    <property type="project" value="TreeGrafter"/>
</dbReference>
<keyword evidence="7" id="KW-0175">Coiled coil</keyword>
<evidence type="ECO:0000256" key="5">
    <source>
        <dbReference type="ARBA" id="ARBA00022833"/>
    </source>
</evidence>